<reference evidence="2" key="1">
    <citation type="submission" date="2011-04" db="EMBL/GenBank/DDBJ databases">
        <title>Genome sequence of Solibacillus silvestris StLB046.</title>
        <authorList>
            <person name="Morohoshi T."/>
            <person name="Someya N."/>
            <person name="Ikeda T."/>
        </authorList>
    </citation>
    <scope>NUCLEOTIDE SEQUENCE [LARGE SCALE GENOMIC DNA]</scope>
    <source>
        <strain evidence="2">StLB046</strain>
    </source>
</reference>
<proteinExistence type="predicted"/>
<sequence length="406" mass="47379">MTLFLVPKYLSEFKCIGPACEDTCCAGWNITIDKKTFNLYRNKIQYSEFKKKLEVNVKRNRKSQSDEMYGKFNLDSDNKCNMLLENGLCSIHQELGEEFLCNTCAIYPRHYTKVDQVLESSLTLSCPEAARLVLLRKEGIDFIETEDFENKKTLITSEISSDKTTRFWNLRVFIIQILQDRTQSLEIRLILMGLFLQACQQIKDDHWDIEFPKIAEDFFNRLHNEEFITSLSNIQGNTSFKLNLLRELIRYRLSGGVTSPKYLNILEDIIGSLALEEDAENNVKDFEKSKSVLVQSQTAYYEDFMKEHEYILENYCVNYIFKNLFPYDQENLFKSYMIFIVQFTLIKLHLIGLSAKHKGLTPESVLLCIQQISKVIEHDSNYLQGVLKGLEDADYNTMAHMFVLIK</sequence>
<dbReference type="EMBL" id="AP012157">
    <property type="protein sequence ID" value="BAK17696.1"/>
    <property type="molecule type" value="Genomic_DNA"/>
</dbReference>
<dbReference type="HOGENOM" id="CLU_051643_1_0_9"/>
<protein>
    <recommendedName>
        <fullName evidence="3">Lysine-N-methylase</fullName>
    </recommendedName>
</protein>
<dbReference type="RefSeq" id="WP_014824641.1">
    <property type="nucleotide sequence ID" value="NC_018065.1"/>
</dbReference>
<reference evidence="1 2" key="2">
    <citation type="journal article" date="2012" name="J. Biosci. Bioeng.">
        <title>Complete genome sequence and characterization of the N-acylhomoserine lactone-degrading gene of the potato leaf-associated Solibacillus silvestris.</title>
        <authorList>
            <person name="Morohoshi T."/>
            <person name="Tominaga Y."/>
            <person name="Someya N."/>
            <person name="Ikeda T."/>
        </authorList>
    </citation>
    <scope>NUCLEOTIDE SEQUENCE [LARGE SCALE GENOMIC DNA]</scope>
    <source>
        <strain evidence="1 2">StLB046</strain>
    </source>
</reference>
<evidence type="ECO:0000313" key="1">
    <source>
        <dbReference type="EMBL" id="BAK17696.1"/>
    </source>
</evidence>
<keyword evidence="2" id="KW-1185">Reference proteome</keyword>
<dbReference type="KEGG" id="siv:SSIL_3273"/>
<gene>
    <name evidence="1" type="ordered locus">SSIL_3273</name>
</gene>
<evidence type="ECO:0000313" key="2">
    <source>
        <dbReference type="Proteomes" id="UP000006691"/>
    </source>
</evidence>
<dbReference type="PATRIC" id="fig|1002809.3.peg.3306"/>
<dbReference type="AlphaFoldDB" id="F2F308"/>
<evidence type="ECO:0008006" key="3">
    <source>
        <dbReference type="Google" id="ProtNLM"/>
    </source>
</evidence>
<dbReference type="Proteomes" id="UP000006691">
    <property type="component" value="Chromosome"/>
</dbReference>
<name>F2F308_SOLSS</name>
<dbReference type="NCBIfam" id="NF038110">
    <property type="entry name" value="Lys_methyl_FliB"/>
    <property type="match status" value="1"/>
</dbReference>
<organism evidence="1 2">
    <name type="scientific">Solibacillus silvestris (strain StLB046)</name>
    <name type="common">Bacillus silvestris</name>
    <dbReference type="NCBI Taxonomy" id="1002809"/>
    <lineage>
        <taxon>Bacteria</taxon>
        <taxon>Bacillati</taxon>
        <taxon>Bacillota</taxon>
        <taxon>Bacilli</taxon>
        <taxon>Bacillales</taxon>
        <taxon>Caryophanaceae</taxon>
        <taxon>Solibacillus</taxon>
    </lineage>
</organism>
<accession>F2F308</accession>
<dbReference type="eggNOG" id="COG0727">
    <property type="taxonomic scope" value="Bacteria"/>
</dbReference>
<dbReference type="STRING" id="1002809.SSIL_3273"/>